<evidence type="ECO:0000256" key="1">
    <source>
        <dbReference type="SAM" id="SignalP"/>
    </source>
</evidence>
<feature type="chain" id="PRO_5002892465" description="Serine protease" evidence="1">
    <location>
        <begin position="34"/>
        <end position="298"/>
    </location>
</feature>
<name>B9TJ43_RICCO</name>
<reference evidence="3" key="1">
    <citation type="journal article" date="2010" name="Nat. Biotechnol.">
        <title>Draft genome sequence of the oilseed species Ricinus communis.</title>
        <authorList>
            <person name="Chan A.P."/>
            <person name="Crabtree J."/>
            <person name="Zhao Q."/>
            <person name="Lorenzi H."/>
            <person name="Orvis J."/>
            <person name="Puiu D."/>
            <person name="Melake-Berhan A."/>
            <person name="Jones K.M."/>
            <person name="Redman J."/>
            <person name="Chen G."/>
            <person name="Cahoon E.B."/>
            <person name="Gedil M."/>
            <person name="Stanke M."/>
            <person name="Haas B.J."/>
            <person name="Wortman J.R."/>
            <person name="Fraser-Liggett C.M."/>
            <person name="Ravel J."/>
            <person name="Rabinowicz P.D."/>
        </authorList>
    </citation>
    <scope>NUCLEOTIDE SEQUENCE [LARGE SCALE GENOMIC DNA]</scope>
    <source>
        <strain evidence="3">cv. Hale</strain>
    </source>
</reference>
<feature type="signal peptide" evidence="1">
    <location>
        <begin position="1"/>
        <end position="33"/>
    </location>
</feature>
<organism evidence="2 3">
    <name type="scientific">Ricinus communis</name>
    <name type="common">Castor bean</name>
    <dbReference type="NCBI Taxonomy" id="3988"/>
    <lineage>
        <taxon>Eukaryota</taxon>
        <taxon>Viridiplantae</taxon>
        <taxon>Streptophyta</taxon>
        <taxon>Embryophyta</taxon>
        <taxon>Tracheophyta</taxon>
        <taxon>Spermatophyta</taxon>
        <taxon>Magnoliopsida</taxon>
        <taxon>eudicotyledons</taxon>
        <taxon>Gunneridae</taxon>
        <taxon>Pentapetalae</taxon>
        <taxon>rosids</taxon>
        <taxon>fabids</taxon>
        <taxon>Malpighiales</taxon>
        <taxon>Euphorbiaceae</taxon>
        <taxon>Acalyphoideae</taxon>
        <taxon>Acalypheae</taxon>
        <taxon>Ricinus</taxon>
    </lineage>
</organism>
<keyword evidence="1" id="KW-0732">Signal</keyword>
<evidence type="ECO:0000313" key="2">
    <source>
        <dbReference type="EMBL" id="EEF24121.1"/>
    </source>
</evidence>
<evidence type="ECO:0000313" key="3">
    <source>
        <dbReference type="Proteomes" id="UP000008311"/>
    </source>
</evidence>
<evidence type="ECO:0008006" key="4">
    <source>
        <dbReference type="Google" id="ProtNLM"/>
    </source>
</evidence>
<keyword evidence="3" id="KW-1185">Reference proteome</keyword>
<dbReference type="Pfam" id="PF13365">
    <property type="entry name" value="Trypsin_2"/>
    <property type="match status" value="1"/>
</dbReference>
<dbReference type="InterPro" id="IPR009003">
    <property type="entry name" value="Peptidase_S1_PA"/>
</dbReference>
<dbReference type="InParanoid" id="B9TJ43"/>
<dbReference type="Gene3D" id="2.40.10.120">
    <property type="match status" value="1"/>
</dbReference>
<accession>B9TJ43</accession>
<dbReference type="Proteomes" id="UP000008311">
    <property type="component" value="Unassembled WGS sequence"/>
</dbReference>
<gene>
    <name evidence="2" type="ORF">RCOM_1879230</name>
</gene>
<dbReference type="PANTHER" id="PTHR43019:SF23">
    <property type="entry name" value="PROTEASE DO-LIKE 5, CHLOROPLASTIC"/>
    <property type="match status" value="1"/>
</dbReference>
<dbReference type="AlphaFoldDB" id="B9TJ43"/>
<dbReference type="PANTHER" id="PTHR43019">
    <property type="entry name" value="SERINE ENDOPROTEASE DEGS"/>
    <property type="match status" value="1"/>
</dbReference>
<proteinExistence type="predicted"/>
<dbReference type="SUPFAM" id="SSF50494">
    <property type="entry name" value="Trypsin-like serine proteases"/>
    <property type="match status" value="1"/>
</dbReference>
<protein>
    <recommendedName>
        <fullName evidence="4">Serine protease</fullName>
    </recommendedName>
</protein>
<sequence>MHDQNNWPLSMGACMKRLLLLLIMWTGVGQVQAQPSIVDTLELGHSIVMVTTDIPGGSNGRGSGVVVSPEYVATNCHVIANSNGANIAKFRDGYRPIALKANWKRDVCLLKFDPLPFKPLPMRDSKTLQYEEEVFSLSFPAAAPVPQLSYGNIKGIYPYDGSMIVRSNASFLMGSSGGALFDQNFNLIGLTTFKSPGHQAFYYSLPVEWIKELMEAPEIISLKTNEVPFWALPLEQRPYFMQVVIPYQNADWANLKSMPANGRIKSPAQLMRGTFSAWQKKACNSLRRPSKTSSMLMT</sequence>
<dbReference type="EMBL" id="EQ983381">
    <property type="protein sequence ID" value="EEF24121.1"/>
    <property type="molecule type" value="Genomic_DNA"/>
</dbReference>